<dbReference type="InterPro" id="IPR029787">
    <property type="entry name" value="Nucleotide_cyclase"/>
</dbReference>
<dbReference type="FunFam" id="3.20.20.450:FF:000001">
    <property type="entry name" value="Cyclic di-GMP phosphodiesterase yahA"/>
    <property type="match status" value="1"/>
</dbReference>
<dbReference type="Gene3D" id="3.30.70.270">
    <property type="match status" value="1"/>
</dbReference>
<dbReference type="PANTHER" id="PTHR44757">
    <property type="entry name" value="DIGUANYLATE CYCLASE DGCP"/>
    <property type="match status" value="1"/>
</dbReference>
<evidence type="ECO:0000259" key="2">
    <source>
        <dbReference type="PROSITE" id="PS50883"/>
    </source>
</evidence>
<dbReference type="CDD" id="cd00130">
    <property type="entry name" value="PAS"/>
    <property type="match status" value="1"/>
</dbReference>
<dbReference type="PANTHER" id="PTHR44757:SF2">
    <property type="entry name" value="BIOFILM ARCHITECTURE MAINTENANCE PROTEIN MBAA"/>
    <property type="match status" value="1"/>
</dbReference>
<dbReference type="InterPro" id="IPR035965">
    <property type="entry name" value="PAS-like_dom_sf"/>
</dbReference>
<protein>
    <submittedName>
        <fullName evidence="4">Diguanylate cyclase/phosphodiesterase (GGDEF &amp; EAL domains) with PAS/PAC sensor(S)</fullName>
    </submittedName>
</protein>
<gene>
    <name evidence="4" type="ORF">AVDCRST_MAG68-4711</name>
</gene>
<dbReference type="PROSITE" id="PS50887">
    <property type="entry name" value="GGDEF"/>
    <property type="match status" value="1"/>
</dbReference>
<evidence type="ECO:0000259" key="3">
    <source>
        <dbReference type="PROSITE" id="PS50887"/>
    </source>
</evidence>
<dbReference type="InterPro" id="IPR000160">
    <property type="entry name" value="GGDEF_dom"/>
</dbReference>
<name>A0A6J4MN18_9BACT</name>
<dbReference type="Pfam" id="PF00990">
    <property type="entry name" value="GGDEF"/>
    <property type="match status" value="1"/>
</dbReference>
<accession>A0A6J4MN18</accession>
<dbReference type="Pfam" id="PF13426">
    <property type="entry name" value="PAS_9"/>
    <property type="match status" value="1"/>
</dbReference>
<dbReference type="SUPFAM" id="SSF55785">
    <property type="entry name" value="PYP-like sensor domain (PAS domain)"/>
    <property type="match status" value="1"/>
</dbReference>
<feature type="domain" description="PAS" evidence="1">
    <location>
        <begin position="141"/>
        <end position="195"/>
    </location>
</feature>
<dbReference type="AlphaFoldDB" id="A0A6J4MN18"/>
<dbReference type="PROSITE" id="PS50112">
    <property type="entry name" value="PAS"/>
    <property type="match status" value="1"/>
</dbReference>
<dbReference type="SMART" id="SM00267">
    <property type="entry name" value="GGDEF"/>
    <property type="match status" value="1"/>
</dbReference>
<dbReference type="EMBL" id="CADCTW010000215">
    <property type="protein sequence ID" value="CAA9364007.1"/>
    <property type="molecule type" value="Genomic_DNA"/>
</dbReference>
<dbReference type="Gene3D" id="3.30.450.20">
    <property type="entry name" value="PAS domain"/>
    <property type="match status" value="1"/>
</dbReference>
<dbReference type="InterPro" id="IPR043128">
    <property type="entry name" value="Rev_trsase/Diguanyl_cyclase"/>
</dbReference>
<dbReference type="SUPFAM" id="SSF55073">
    <property type="entry name" value="Nucleotide cyclase"/>
    <property type="match status" value="1"/>
</dbReference>
<dbReference type="InterPro" id="IPR000014">
    <property type="entry name" value="PAS"/>
</dbReference>
<feature type="domain" description="GGDEF" evidence="3">
    <location>
        <begin position="294"/>
        <end position="426"/>
    </location>
</feature>
<dbReference type="PROSITE" id="PS50883">
    <property type="entry name" value="EAL"/>
    <property type="match status" value="1"/>
</dbReference>
<dbReference type="InterPro" id="IPR001633">
    <property type="entry name" value="EAL_dom"/>
</dbReference>
<dbReference type="CDD" id="cd01948">
    <property type="entry name" value="EAL"/>
    <property type="match status" value="1"/>
</dbReference>
<proteinExistence type="predicted"/>
<dbReference type="SUPFAM" id="SSF141868">
    <property type="entry name" value="EAL domain-like"/>
    <property type="match status" value="1"/>
</dbReference>
<dbReference type="InterPro" id="IPR035919">
    <property type="entry name" value="EAL_sf"/>
</dbReference>
<dbReference type="NCBIfam" id="TIGR00254">
    <property type="entry name" value="GGDEF"/>
    <property type="match status" value="1"/>
</dbReference>
<organism evidence="4">
    <name type="scientific">uncultured Gemmatimonadota bacterium</name>
    <dbReference type="NCBI Taxonomy" id="203437"/>
    <lineage>
        <taxon>Bacteria</taxon>
        <taxon>Pseudomonadati</taxon>
        <taxon>Gemmatimonadota</taxon>
        <taxon>environmental samples</taxon>
    </lineage>
</organism>
<dbReference type="CDD" id="cd01949">
    <property type="entry name" value="GGDEF"/>
    <property type="match status" value="1"/>
</dbReference>
<feature type="domain" description="EAL" evidence="2">
    <location>
        <begin position="435"/>
        <end position="690"/>
    </location>
</feature>
<dbReference type="SMART" id="SM00052">
    <property type="entry name" value="EAL"/>
    <property type="match status" value="1"/>
</dbReference>
<evidence type="ECO:0000313" key="4">
    <source>
        <dbReference type="EMBL" id="CAA9364007.1"/>
    </source>
</evidence>
<dbReference type="Gene3D" id="3.20.20.450">
    <property type="entry name" value="EAL domain"/>
    <property type="match status" value="1"/>
</dbReference>
<sequence length="690" mass="74139">MSTPTSQARGIVQFLVTPIDGLLDGVVHRLGASAAGFVAGVPDAELHGDTGAPDQARLAGVLDDLRPYIQEVLDSGEARYLSLASPEAAVALVPVPCGGDEPLGCLAALSRRGWSAPERVALECMADAAAARISRSRAEHRVRMLEGALRAAELGVTIADERGRIVYANPAEARMHGYEVEDLYGREARSLAPPELWSPSAGVPRRAGRWARERTNVRSDGTRFPVRLCSDAIVDDEAGPLGLVTWCEDLTGAGRDAPEVPATDRDALTGVLDRAAFMRRLQLACAARVEPRSAEFALLFVDLDRFKAVNDRHGHAAGDALLGTVGRRLAACVRPTDTVGRVGGDEFAVLVHGARREADAVPVAQRIQRTLSAAAPVGALEVHPSASIGIALSSECESAEELLACADLAMYRAKALGPGHYGSADAALRTHDSAVGALEDDLRRAIDADELALRFQPIVSLEHGGLVGFEALVRWDHPERGLLGPQAFLPVAERSELIVDIDRWVLRAAARQLREWTRRYPAPCCPSVSVNFSGRHVVRPDVVEHTRDVLREFGLEPGQLTVEVTETSMVDDAEAAATTLTRLREHGVRLALDDFGTGYSSLAYLRQLPFDVLKIDRSFVQRVGHASPDRAIVRSVVALAHTLGLSVTAEGVETREQESSLRSFGCEHAQGFLFAQPVTAAVAAGWIERR</sequence>
<evidence type="ECO:0000259" key="1">
    <source>
        <dbReference type="PROSITE" id="PS50112"/>
    </source>
</evidence>
<dbReference type="NCBIfam" id="TIGR00229">
    <property type="entry name" value="sensory_box"/>
    <property type="match status" value="1"/>
</dbReference>
<reference evidence="4" key="1">
    <citation type="submission" date="2020-02" db="EMBL/GenBank/DDBJ databases">
        <authorList>
            <person name="Meier V. D."/>
        </authorList>
    </citation>
    <scope>NUCLEOTIDE SEQUENCE</scope>
    <source>
        <strain evidence="4">AVDCRST_MAG68</strain>
    </source>
</reference>
<dbReference type="InterPro" id="IPR052155">
    <property type="entry name" value="Biofilm_reg_signaling"/>
</dbReference>
<dbReference type="Pfam" id="PF00563">
    <property type="entry name" value="EAL"/>
    <property type="match status" value="1"/>
</dbReference>